<protein>
    <submittedName>
        <fullName evidence="5">ArsR family transcriptional regulator</fullName>
    </submittedName>
</protein>
<dbReference type="PANTHER" id="PTHR43132:SF2">
    <property type="entry name" value="ARSENICAL RESISTANCE OPERON REPRESSOR ARSR-RELATED"/>
    <property type="match status" value="1"/>
</dbReference>
<dbReference type="InterPro" id="IPR051011">
    <property type="entry name" value="Metal_resp_trans_reg"/>
</dbReference>
<evidence type="ECO:0000256" key="3">
    <source>
        <dbReference type="ARBA" id="ARBA00023163"/>
    </source>
</evidence>
<dbReference type="Proteomes" id="UP000280346">
    <property type="component" value="Unassembled WGS sequence"/>
</dbReference>
<dbReference type="GO" id="GO:0003700">
    <property type="term" value="F:DNA-binding transcription factor activity"/>
    <property type="evidence" value="ECO:0007669"/>
    <property type="project" value="InterPro"/>
</dbReference>
<evidence type="ECO:0000256" key="2">
    <source>
        <dbReference type="ARBA" id="ARBA00023125"/>
    </source>
</evidence>
<dbReference type="PANTHER" id="PTHR43132">
    <property type="entry name" value="ARSENICAL RESISTANCE OPERON REPRESSOR ARSR-RELATED"/>
    <property type="match status" value="1"/>
</dbReference>
<dbReference type="InterPro" id="IPR036388">
    <property type="entry name" value="WH-like_DNA-bd_sf"/>
</dbReference>
<keyword evidence="6" id="KW-1185">Reference proteome</keyword>
<dbReference type="InterPro" id="IPR011991">
    <property type="entry name" value="ArsR-like_HTH"/>
</dbReference>
<keyword evidence="1" id="KW-0805">Transcription regulation</keyword>
<dbReference type="SUPFAM" id="SSF46785">
    <property type="entry name" value="Winged helix' DNA-binding domain"/>
    <property type="match status" value="1"/>
</dbReference>
<proteinExistence type="predicted"/>
<dbReference type="PRINTS" id="PR00778">
    <property type="entry name" value="HTHARSR"/>
</dbReference>
<dbReference type="AlphaFoldDB" id="A0A3S0WR00"/>
<dbReference type="PROSITE" id="PS50987">
    <property type="entry name" value="HTH_ARSR_2"/>
    <property type="match status" value="1"/>
</dbReference>
<dbReference type="NCBIfam" id="NF033788">
    <property type="entry name" value="HTH_metalloreg"/>
    <property type="match status" value="1"/>
</dbReference>
<keyword evidence="3" id="KW-0804">Transcription</keyword>
<dbReference type="Pfam" id="PF12840">
    <property type="entry name" value="HTH_20"/>
    <property type="match status" value="1"/>
</dbReference>
<comment type="caution">
    <text evidence="5">The sequence shown here is derived from an EMBL/GenBank/DDBJ whole genome shotgun (WGS) entry which is preliminary data.</text>
</comment>
<dbReference type="EMBL" id="RZIJ01000035">
    <property type="protein sequence ID" value="RUQ63096.1"/>
    <property type="molecule type" value="Genomic_DNA"/>
</dbReference>
<dbReference type="OrthoDB" id="9804742at2"/>
<dbReference type="InterPro" id="IPR001845">
    <property type="entry name" value="HTH_ArsR_DNA-bd_dom"/>
</dbReference>
<evidence type="ECO:0000256" key="1">
    <source>
        <dbReference type="ARBA" id="ARBA00023015"/>
    </source>
</evidence>
<dbReference type="Gene3D" id="1.10.10.10">
    <property type="entry name" value="Winged helix-like DNA-binding domain superfamily/Winged helix DNA-binding domain"/>
    <property type="match status" value="1"/>
</dbReference>
<keyword evidence="2" id="KW-0238">DNA-binding</keyword>
<dbReference type="InterPro" id="IPR036390">
    <property type="entry name" value="WH_DNA-bd_sf"/>
</dbReference>
<dbReference type="SMART" id="SM00418">
    <property type="entry name" value="HTH_ARSR"/>
    <property type="match status" value="1"/>
</dbReference>
<organism evidence="5 6">
    <name type="scientific">Azospirillum doebereinerae</name>
    <dbReference type="NCBI Taxonomy" id="92933"/>
    <lineage>
        <taxon>Bacteria</taxon>
        <taxon>Pseudomonadati</taxon>
        <taxon>Pseudomonadota</taxon>
        <taxon>Alphaproteobacteria</taxon>
        <taxon>Rhodospirillales</taxon>
        <taxon>Azospirillaceae</taxon>
        <taxon>Azospirillum</taxon>
    </lineage>
</organism>
<dbReference type="CDD" id="cd00090">
    <property type="entry name" value="HTH_ARSR"/>
    <property type="match status" value="1"/>
</dbReference>
<evidence type="ECO:0000313" key="5">
    <source>
        <dbReference type="EMBL" id="RUQ63096.1"/>
    </source>
</evidence>
<feature type="domain" description="HTH arsR-type" evidence="4">
    <location>
        <begin position="1"/>
        <end position="98"/>
    </location>
</feature>
<evidence type="ECO:0000313" key="6">
    <source>
        <dbReference type="Proteomes" id="UP000280346"/>
    </source>
</evidence>
<evidence type="ECO:0000259" key="4">
    <source>
        <dbReference type="PROSITE" id="PS50987"/>
    </source>
</evidence>
<reference evidence="5 6" key="1">
    <citation type="submission" date="2018-12" db="EMBL/GenBank/DDBJ databases">
        <authorList>
            <person name="Yang Y."/>
        </authorList>
    </citation>
    <scope>NUCLEOTIDE SEQUENCE [LARGE SCALE GENOMIC DNA]</scope>
    <source>
        <strain evidence="5 6">GSF71</strain>
    </source>
</reference>
<gene>
    <name evidence="5" type="ORF">EJ913_28035</name>
</gene>
<dbReference type="GO" id="GO:0003677">
    <property type="term" value="F:DNA binding"/>
    <property type="evidence" value="ECO:0007669"/>
    <property type="project" value="UniProtKB-KW"/>
</dbReference>
<name>A0A3S0WR00_9PROT</name>
<accession>A0A3S0WR00</accession>
<sequence length="114" mass="12205">MTSLDVTTAARCFAELGHPTRLAIYQRLVQAGDGGMTVGAIGEELGVPASTLSHHLKQLMIVGLIEQVREGRILHCRPLYPQMDGLVSFLTEQCCARPITPRAAEAETGTPGCC</sequence>